<accession>A0A8T1FKI8</accession>
<gene>
    <name evidence="1" type="ORF">PC118_g16601</name>
</gene>
<comment type="caution">
    <text evidence="1">The sequence shown here is derived from an EMBL/GenBank/DDBJ whole genome shotgun (WGS) entry which is preliminary data.</text>
</comment>
<proteinExistence type="predicted"/>
<dbReference type="VEuPathDB" id="FungiDB:PC110_g12550"/>
<evidence type="ECO:0000313" key="2">
    <source>
        <dbReference type="Proteomes" id="UP000697107"/>
    </source>
</evidence>
<protein>
    <submittedName>
        <fullName evidence="1">Uncharacterized protein</fullName>
    </submittedName>
</protein>
<dbReference type="AlphaFoldDB" id="A0A8T1FKI8"/>
<dbReference type="VEuPathDB" id="FungiDB:PC110_g12551"/>
<sequence length="154" mass="17697">MLICVLKFATDGVQSVRFAWFQPKGGRINLLAQLVQRHDGSWSMMKRELYCHNHPLTEDIYRSYPAKAGTPSVYNYIRENSKHRVTMDDVRNLIARLKNRGVELSGDNAVAEMILDFNHELPRNVSSVHRSTNQYAYQLLTIVGMDQYSLCTSC</sequence>
<name>A0A8T1FKI8_9STRA</name>
<organism evidence="1 2">
    <name type="scientific">Phytophthora cactorum</name>
    <dbReference type="NCBI Taxonomy" id="29920"/>
    <lineage>
        <taxon>Eukaryota</taxon>
        <taxon>Sar</taxon>
        <taxon>Stramenopiles</taxon>
        <taxon>Oomycota</taxon>
        <taxon>Peronosporomycetes</taxon>
        <taxon>Peronosporales</taxon>
        <taxon>Peronosporaceae</taxon>
        <taxon>Phytophthora</taxon>
    </lineage>
</organism>
<dbReference type="Proteomes" id="UP000697107">
    <property type="component" value="Unassembled WGS sequence"/>
</dbReference>
<reference evidence="1" key="1">
    <citation type="submission" date="2018-10" db="EMBL/GenBank/DDBJ databases">
        <title>Effector identification in a new, highly contiguous assembly of the strawberry crown rot pathogen Phytophthora cactorum.</title>
        <authorList>
            <person name="Armitage A.D."/>
            <person name="Nellist C.F."/>
            <person name="Bates H."/>
            <person name="Vickerstaff R.J."/>
            <person name="Harrison R.J."/>
        </authorList>
    </citation>
    <scope>NUCLEOTIDE SEQUENCE</scope>
    <source>
        <strain evidence="1">P415</strain>
    </source>
</reference>
<evidence type="ECO:0000313" key="1">
    <source>
        <dbReference type="EMBL" id="KAG2970893.1"/>
    </source>
</evidence>
<dbReference type="EMBL" id="RCML01000700">
    <property type="protein sequence ID" value="KAG2970893.1"/>
    <property type="molecule type" value="Genomic_DNA"/>
</dbReference>